<dbReference type="AlphaFoldDB" id="A0A9E8LZX9"/>
<evidence type="ECO:0000259" key="2">
    <source>
        <dbReference type="Pfam" id="PF13786"/>
    </source>
</evidence>
<dbReference type="InterPro" id="IPR025436">
    <property type="entry name" value="DUF4179"/>
</dbReference>
<sequence>MKNIEKLLEEKKKRIDSLSAPPELEERLRTALFRKKNNNRSFVIRAGAIAIILILSFATYHYNALAYYGKKLFGFDDVIGDTLQVLNEQGMGQVIDQSVQLADGSLLTISGIMADSNRTILYYKLTNPDGLPSDPFTYFNPSKITGFLTNANKEGSQGSYNEDRTQLVMVADFEPVSPFSKRLTLHYSTTGQEERTLSFSYNPNKAMGKEVKLKIDKTIDIDKGMLTFSSLKATPTMTVVTGTVNMQLDDLNQVHIPFDGIELMVNGEPIEKLGSSSHSSRTGTEFSLRFDALPDSIQTLELDVERFIGYQSVGETIPIHSEEHVFRIGETDVQIVDISVISDRVMVSIQTEKSIILDGVAIVVDGRKIPVENIRQEENLKDGTLMCNQTMIFDSTNLPESLYVDGIYYKKNYHQRIEIPVK</sequence>
<dbReference type="EMBL" id="CP106877">
    <property type="protein sequence ID" value="WAA12472.1"/>
    <property type="molecule type" value="Genomic_DNA"/>
</dbReference>
<evidence type="ECO:0000313" key="4">
    <source>
        <dbReference type="Proteomes" id="UP001164726"/>
    </source>
</evidence>
<accession>A0A9E8LZX9</accession>
<keyword evidence="1" id="KW-0812">Transmembrane</keyword>
<dbReference type="KEGG" id="fhl:OE105_13250"/>
<keyword evidence="1" id="KW-1133">Transmembrane helix</keyword>
<feature type="transmembrane region" description="Helical" evidence="1">
    <location>
        <begin position="42"/>
        <end position="62"/>
    </location>
</feature>
<organism evidence="3 4">
    <name type="scientific">Fervidibacillus halotolerans</name>
    <dbReference type="NCBI Taxonomy" id="2980027"/>
    <lineage>
        <taxon>Bacteria</taxon>
        <taxon>Bacillati</taxon>
        <taxon>Bacillota</taxon>
        <taxon>Bacilli</taxon>
        <taxon>Bacillales</taxon>
        <taxon>Bacillaceae</taxon>
        <taxon>Fervidibacillus</taxon>
    </lineage>
</organism>
<gene>
    <name evidence="3" type="ORF">OE105_13250</name>
</gene>
<name>A0A9E8LZX9_9BACI</name>
<dbReference type="Proteomes" id="UP001164726">
    <property type="component" value="Chromosome"/>
</dbReference>
<keyword evidence="4" id="KW-1185">Reference proteome</keyword>
<proteinExistence type="predicted"/>
<evidence type="ECO:0000313" key="3">
    <source>
        <dbReference type="EMBL" id="WAA12472.1"/>
    </source>
</evidence>
<keyword evidence="1" id="KW-0472">Membrane</keyword>
<evidence type="ECO:0000256" key="1">
    <source>
        <dbReference type="SAM" id="Phobius"/>
    </source>
</evidence>
<dbReference type="RefSeq" id="WP_275420608.1">
    <property type="nucleotide sequence ID" value="NZ_CP106877.1"/>
</dbReference>
<reference evidence="3" key="1">
    <citation type="submission" date="2022-09" db="EMBL/GenBank/DDBJ databases">
        <title>Complete Genomes of Fervidibacillus albus and Fervidibacillus halotolerans isolated from tidal flat sediments.</title>
        <authorList>
            <person name="Kwon K.K."/>
            <person name="Yang S.-H."/>
            <person name="Park M.J."/>
            <person name="Oh H.-M."/>
        </authorList>
    </citation>
    <scope>NUCLEOTIDE SEQUENCE</scope>
    <source>
        <strain evidence="3">MEBiC13594</strain>
    </source>
</reference>
<feature type="domain" description="DUF4179" evidence="2">
    <location>
        <begin position="38"/>
        <end position="125"/>
    </location>
</feature>
<dbReference type="Pfam" id="PF13786">
    <property type="entry name" value="DUF4179"/>
    <property type="match status" value="1"/>
</dbReference>
<protein>
    <submittedName>
        <fullName evidence="3">DUF4179 domain-containing protein</fullName>
    </submittedName>
</protein>